<dbReference type="PANTHER" id="PTHR43477">
    <property type="entry name" value="DIHYDROANTICAPSIN 7-DEHYDROGENASE"/>
    <property type="match status" value="1"/>
</dbReference>
<comment type="similarity">
    <text evidence="1">Belongs to the short-chain dehydrogenases/reductases (SDR) family.</text>
</comment>
<dbReference type="SUPFAM" id="SSF51735">
    <property type="entry name" value="NAD(P)-binding Rossmann-fold domains"/>
    <property type="match status" value="1"/>
</dbReference>
<accession>A0ABS5W2G5</accession>
<dbReference type="CDD" id="cd11731">
    <property type="entry name" value="Lin1944_like_SDR_c"/>
    <property type="match status" value="1"/>
</dbReference>
<sequence>MRTSSKSFSLKDKRVVILGGSTGIGLATAKAAAEEGATIVVASSNQKKIDAALKELPKGSTGFTVDLSKEQNIESFFNNNGKFDHLLYTAGENLNLSNLNTTDLSKAKEFFTVRFWGAIAAIKYATPFINEGGSISLTSGIASQRPGAGWALASSLCGAMEGLCRAMAVELAPLRVNVVLPGVIKTNLWDSMPEKDRENFYESVSKSLLVKRVGEAEDIAQTYIFLMKQSFATGQTFVIDGGTVLV</sequence>
<protein>
    <submittedName>
        <fullName evidence="3">SDR family oxidoreductase</fullName>
    </submittedName>
</protein>
<dbReference type="Gene3D" id="3.40.50.720">
    <property type="entry name" value="NAD(P)-binding Rossmann-like Domain"/>
    <property type="match status" value="1"/>
</dbReference>
<name>A0ABS5W2G5_9BACT</name>
<dbReference type="InterPro" id="IPR051122">
    <property type="entry name" value="SDR_DHRS6-like"/>
</dbReference>
<evidence type="ECO:0000313" key="4">
    <source>
        <dbReference type="Proteomes" id="UP000772618"/>
    </source>
</evidence>
<evidence type="ECO:0000313" key="3">
    <source>
        <dbReference type="EMBL" id="MBT1706456.1"/>
    </source>
</evidence>
<organism evidence="3 4">
    <name type="scientific">Chryseosolibacter indicus</name>
    <dbReference type="NCBI Taxonomy" id="2782351"/>
    <lineage>
        <taxon>Bacteria</taxon>
        <taxon>Pseudomonadati</taxon>
        <taxon>Bacteroidota</taxon>
        <taxon>Cytophagia</taxon>
        <taxon>Cytophagales</taxon>
        <taxon>Chryseotaleaceae</taxon>
        <taxon>Chryseosolibacter</taxon>
    </lineage>
</organism>
<evidence type="ECO:0000256" key="2">
    <source>
        <dbReference type="ARBA" id="ARBA00023002"/>
    </source>
</evidence>
<dbReference type="RefSeq" id="WP_254157806.1">
    <property type="nucleotide sequence ID" value="NZ_JAHESD010000115.1"/>
</dbReference>
<dbReference type="InterPro" id="IPR036291">
    <property type="entry name" value="NAD(P)-bd_dom_sf"/>
</dbReference>
<gene>
    <name evidence="3" type="ORF">KK060_24470</name>
</gene>
<dbReference type="EMBL" id="JAHESD010000115">
    <property type="protein sequence ID" value="MBT1706456.1"/>
    <property type="molecule type" value="Genomic_DNA"/>
</dbReference>
<dbReference type="InterPro" id="IPR002347">
    <property type="entry name" value="SDR_fam"/>
</dbReference>
<reference evidence="3 4" key="1">
    <citation type="submission" date="2021-05" db="EMBL/GenBank/DDBJ databases">
        <title>A Polyphasic approach of four new species of the genus Ohtaekwangia: Ohtaekwangia histidinii sp. nov., Ohtaekwangia cretensis sp. nov., Ohtaekwangia indiensis sp. nov., Ohtaekwangia reichenbachii sp. nov. from diverse environment.</title>
        <authorList>
            <person name="Octaviana S."/>
        </authorList>
    </citation>
    <scope>NUCLEOTIDE SEQUENCE [LARGE SCALE GENOMIC DNA]</scope>
    <source>
        <strain evidence="3 4">PWU20</strain>
    </source>
</reference>
<dbReference type="PANTHER" id="PTHR43477:SF1">
    <property type="entry name" value="DIHYDROANTICAPSIN 7-DEHYDROGENASE"/>
    <property type="match status" value="1"/>
</dbReference>
<dbReference type="PRINTS" id="PR00081">
    <property type="entry name" value="GDHRDH"/>
</dbReference>
<dbReference type="Pfam" id="PF13561">
    <property type="entry name" value="adh_short_C2"/>
    <property type="match status" value="1"/>
</dbReference>
<dbReference type="Proteomes" id="UP000772618">
    <property type="component" value="Unassembled WGS sequence"/>
</dbReference>
<evidence type="ECO:0000256" key="1">
    <source>
        <dbReference type="ARBA" id="ARBA00006484"/>
    </source>
</evidence>
<keyword evidence="4" id="KW-1185">Reference proteome</keyword>
<comment type="caution">
    <text evidence="3">The sequence shown here is derived from an EMBL/GenBank/DDBJ whole genome shotgun (WGS) entry which is preliminary data.</text>
</comment>
<proteinExistence type="inferred from homology"/>
<keyword evidence="2" id="KW-0560">Oxidoreductase</keyword>